<organism evidence="1 2">
    <name type="scientific">Onchocerca volvulus</name>
    <dbReference type="NCBI Taxonomy" id="6282"/>
    <lineage>
        <taxon>Eukaryota</taxon>
        <taxon>Metazoa</taxon>
        <taxon>Ecdysozoa</taxon>
        <taxon>Nematoda</taxon>
        <taxon>Chromadorea</taxon>
        <taxon>Rhabditida</taxon>
        <taxon>Spirurina</taxon>
        <taxon>Spiruromorpha</taxon>
        <taxon>Filarioidea</taxon>
        <taxon>Onchocercidae</taxon>
        <taxon>Onchocerca</taxon>
    </lineage>
</organism>
<dbReference type="EnsemblMetazoa" id="OVOC10959.1">
    <property type="protein sequence ID" value="OVOC10959.1"/>
    <property type="gene ID" value="WBGene00247768"/>
</dbReference>
<accession>A0A8R1TKE3</accession>
<name>A0A8R1TKE3_ONCVO</name>
<dbReference type="EMBL" id="CMVM020000346">
    <property type="status" value="NOT_ANNOTATED_CDS"/>
    <property type="molecule type" value="Genomic_DNA"/>
</dbReference>
<proteinExistence type="predicted"/>
<reference evidence="1" key="2">
    <citation type="submission" date="2022-06" db="UniProtKB">
        <authorList>
            <consortium name="EnsemblMetazoa"/>
        </authorList>
    </citation>
    <scope>IDENTIFICATION</scope>
</reference>
<dbReference type="Proteomes" id="UP000024404">
    <property type="component" value="Unassembled WGS sequence"/>
</dbReference>
<protein>
    <submittedName>
        <fullName evidence="1">Uncharacterized protein</fullName>
    </submittedName>
</protein>
<sequence>MTSMGPFMVDLSAGIVLSNNFYAKLCEDFQGNQADHTKMAMLEINVEFTIVYVPADTSDGKLDKKEDK</sequence>
<keyword evidence="2" id="KW-1185">Reference proteome</keyword>
<dbReference type="AlphaFoldDB" id="A0A8R1TKE3"/>
<evidence type="ECO:0000313" key="2">
    <source>
        <dbReference type="Proteomes" id="UP000024404"/>
    </source>
</evidence>
<evidence type="ECO:0000313" key="1">
    <source>
        <dbReference type="EnsemblMetazoa" id="OVOC10959.1"/>
    </source>
</evidence>
<reference evidence="2" key="1">
    <citation type="submission" date="2013-10" db="EMBL/GenBank/DDBJ databases">
        <title>Genome sequencing of Onchocerca volvulus.</title>
        <authorList>
            <person name="Cotton J."/>
            <person name="Tsai J."/>
            <person name="Stanley E."/>
            <person name="Tracey A."/>
            <person name="Holroyd N."/>
            <person name="Lustigman S."/>
            <person name="Berriman M."/>
        </authorList>
    </citation>
    <scope>NUCLEOTIDE SEQUENCE</scope>
</reference>